<feature type="chain" id="PRO_5004154148" description="Lipoprotein" evidence="2">
    <location>
        <begin position="23"/>
        <end position="424"/>
    </location>
</feature>
<dbReference type="NCBIfam" id="TIGR02167">
    <property type="entry name" value="Liste_lipo_26"/>
    <property type="match status" value="2"/>
</dbReference>
<gene>
    <name evidence="3" type="ORF">MAU_6590</name>
</gene>
<evidence type="ECO:0000256" key="1">
    <source>
        <dbReference type="SAM" id="MobiDB-lite"/>
    </source>
</evidence>
<comment type="caution">
    <text evidence="3">The sequence shown here is derived from an EMBL/GenBank/DDBJ whole genome shotgun (WGS) entry which is preliminary data.</text>
</comment>
<feature type="region of interest" description="Disordered" evidence="1">
    <location>
        <begin position="31"/>
        <end position="71"/>
    </location>
</feature>
<feature type="compositionally biased region" description="Basic and acidic residues" evidence="1">
    <location>
        <begin position="44"/>
        <end position="53"/>
    </location>
</feature>
<dbReference type="PROSITE" id="PS51257">
    <property type="entry name" value="PROKAR_LIPOPROTEIN"/>
    <property type="match status" value="1"/>
</dbReference>
<sequence length="424" mass="49136">MNKKIKIISGLFSSVLFLPLVAASCKTKKVEDDKMQGDEAENGEGNKEQKRSWDSLWNDSPSGLDIGRDNADYKEVEENAETRKLNKKNAEEVKKIVAEYKDSFATFHTFKDFVDQISVYAKEKKIENLFLRHKRYANRHLLKDENGGKNKITLRLGNHIFDVTLGKVDTFVPTKYYLSEDSKKTIIEHKEKTFETLNRMMKKVVVTQIGYSLEDPLKNGNKQVKISTMPKYTVSVPKNLPLKIQSLSETFKYSESESIENLNLWDLKNVSSISEMFAYAKKFNQDISKWDTRNVKNMAGLFDAAEKFDKPLNNWNVSSVTQMGDMFAGAASFNQDLNDWNTGNVIDMESMFHEASKFNGKIDRWNVKKVKVMSLMFSDAKEFKQNLENWTINKNLNVYNMFKDINYQFLDKVSKKWNIDKSKF</sequence>
<name>N9VAZ4_9BACT</name>
<accession>N9VAZ4</accession>
<reference evidence="3 4" key="1">
    <citation type="journal article" date="2013" name="Genome Announc.">
        <title>Draft Genome Sequences of Mycoplasma auris and Mycoplasma yeatsii, Two Species of the Ear Canal of Caprinae.</title>
        <authorList>
            <person name="Dordet-Frisoni E."/>
            <person name="Baranowski E."/>
            <person name="Barre A."/>
            <person name="Blanchard A."/>
            <person name="Breton M."/>
            <person name="Couture C."/>
            <person name="Dupuy V."/>
            <person name="Gaurivaud P."/>
            <person name="Jacob D."/>
            <person name="Lemaitre C."/>
            <person name="Manso-Silvan L."/>
            <person name="Nikolski M."/>
            <person name="Nouvel L.X."/>
            <person name="Poumarat F."/>
            <person name="Sirand-Pugnet P."/>
            <person name="Thebault P."/>
            <person name="Theil S."/>
            <person name="Thiaucourt F."/>
            <person name="Citti C."/>
            <person name="Tardy F."/>
        </authorList>
    </citation>
    <scope>NUCLEOTIDE SEQUENCE [LARGE SCALE GENOMIC DNA]</scope>
    <source>
        <strain evidence="3 4">15026</strain>
    </source>
</reference>
<feature type="signal peptide" evidence="2">
    <location>
        <begin position="1"/>
        <end position="22"/>
    </location>
</feature>
<dbReference type="AlphaFoldDB" id="N9VAZ4"/>
<dbReference type="eggNOG" id="COG2831">
    <property type="taxonomic scope" value="Bacteria"/>
</dbReference>
<dbReference type="RefSeq" id="WP_004425402.1">
    <property type="nucleotide sequence ID" value="NZ_AORI01000012.1"/>
</dbReference>
<dbReference type="Pfam" id="PF03382">
    <property type="entry name" value="DUF285"/>
    <property type="match status" value="1"/>
</dbReference>
<protein>
    <recommendedName>
        <fullName evidence="5">Lipoprotein</fullName>
    </recommendedName>
</protein>
<dbReference type="STRING" id="1188233.MAU_6590"/>
<dbReference type="Proteomes" id="UP000013131">
    <property type="component" value="Unassembled WGS sequence"/>
</dbReference>
<dbReference type="EMBL" id="AORI01000012">
    <property type="protein sequence ID" value="ENY68576.1"/>
    <property type="molecule type" value="Genomic_DNA"/>
</dbReference>
<dbReference type="PATRIC" id="fig|1188233.3.peg.637"/>
<dbReference type="InterPro" id="IPR005046">
    <property type="entry name" value="DUF285"/>
</dbReference>
<evidence type="ECO:0000313" key="4">
    <source>
        <dbReference type="Proteomes" id="UP000013131"/>
    </source>
</evidence>
<evidence type="ECO:0008006" key="5">
    <source>
        <dbReference type="Google" id="ProtNLM"/>
    </source>
</evidence>
<proteinExistence type="predicted"/>
<keyword evidence="4" id="KW-1185">Reference proteome</keyword>
<organism evidence="3 4">
    <name type="scientific">Metamycoplasma auris 15026</name>
    <dbReference type="NCBI Taxonomy" id="1188233"/>
    <lineage>
        <taxon>Bacteria</taxon>
        <taxon>Bacillati</taxon>
        <taxon>Mycoplasmatota</taxon>
        <taxon>Mycoplasmoidales</taxon>
        <taxon>Metamycoplasmataceae</taxon>
        <taxon>Metamycoplasma</taxon>
    </lineage>
</organism>
<evidence type="ECO:0000256" key="2">
    <source>
        <dbReference type="SAM" id="SignalP"/>
    </source>
</evidence>
<dbReference type="InterPro" id="IPR011889">
    <property type="entry name" value="Liste_lipo_26"/>
</dbReference>
<evidence type="ECO:0000313" key="3">
    <source>
        <dbReference type="EMBL" id="ENY68576.1"/>
    </source>
</evidence>
<keyword evidence="2" id="KW-0732">Signal</keyword>